<dbReference type="AlphaFoldDB" id="Q247Q6"/>
<protein>
    <submittedName>
        <fullName evidence="1">Uncharacterized protein</fullName>
    </submittedName>
</protein>
<evidence type="ECO:0000313" key="1">
    <source>
        <dbReference type="EMBL" id="EAS04044.2"/>
    </source>
</evidence>
<dbReference type="GeneID" id="7823571"/>
<sequence>MTSFTLKINKMFSLQICITTQKNFKIFKVMQNQIFNNHFYLFIQMHIKAQIQIKFVQQLQIQNMILSICFYMNKLIIVHKLWKKSMLIKNKIYFYVNIVISSKQYKFNSQKMVRSLAYVNHVIANTFLSVMLIILNQGKVIGESNTLLIKMKLSHVQYPHKIVLEAMSQRIVYVTKVTQDLNAQTVIQKDNIGIASIPHMVTFPATNVVIQQEILQKFVSQLYQFQQAQEQSQLALLKAYKTRFQHYIFQK</sequence>
<dbReference type="InParanoid" id="Q247Q6"/>
<dbReference type="RefSeq" id="XP_001024289.2">
    <property type="nucleotide sequence ID" value="XM_001024289.2"/>
</dbReference>
<accession>Q247Q6</accession>
<dbReference type="EMBL" id="GG662458">
    <property type="protein sequence ID" value="EAS04044.2"/>
    <property type="molecule type" value="Genomic_DNA"/>
</dbReference>
<dbReference type="KEGG" id="tet:TTHERM_00994410"/>
<proteinExistence type="predicted"/>
<dbReference type="Proteomes" id="UP000009168">
    <property type="component" value="Unassembled WGS sequence"/>
</dbReference>
<keyword evidence="2" id="KW-1185">Reference proteome</keyword>
<organism evidence="1 2">
    <name type="scientific">Tetrahymena thermophila (strain SB210)</name>
    <dbReference type="NCBI Taxonomy" id="312017"/>
    <lineage>
        <taxon>Eukaryota</taxon>
        <taxon>Sar</taxon>
        <taxon>Alveolata</taxon>
        <taxon>Ciliophora</taxon>
        <taxon>Intramacronucleata</taxon>
        <taxon>Oligohymenophorea</taxon>
        <taxon>Hymenostomatida</taxon>
        <taxon>Tetrahymenina</taxon>
        <taxon>Tetrahymenidae</taxon>
        <taxon>Tetrahymena</taxon>
    </lineage>
</organism>
<reference evidence="2" key="1">
    <citation type="journal article" date="2006" name="PLoS Biol.">
        <title>Macronuclear genome sequence of the ciliate Tetrahymena thermophila, a model eukaryote.</title>
        <authorList>
            <person name="Eisen J.A."/>
            <person name="Coyne R.S."/>
            <person name="Wu M."/>
            <person name="Wu D."/>
            <person name="Thiagarajan M."/>
            <person name="Wortman J.R."/>
            <person name="Badger J.H."/>
            <person name="Ren Q."/>
            <person name="Amedeo P."/>
            <person name="Jones K.M."/>
            <person name="Tallon L.J."/>
            <person name="Delcher A.L."/>
            <person name="Salzberg S.L."/>
            <person name="Silva J.C."/>
            <person name="Haas B.J."/>
            <person name="Majoros W.H."/>
            <person name="Farzad M."/>
            <person name="Carlton J.M."/>
            <person name="Smith R.K. Jr."/>
            <person name="Garg J."/>
            <person name="Pearlman R.E."/>
            <person name="Karrer K.M."/>
            <person name="Sun L."/>
            <person name="Manning G."/>
            <person name="Elde N.C."/>
            <person name="Turkewitz A.P."/>
            <person name="Asai D.J."/>
            <person name="Wilkes D.E."/>
            <person name="Wang Y."/>
            <person name="Cai H."/>
            <person name="Collins K."/>
            <person name="Stewart B.A."/>
            <person name="Lee S.R."/>
            <person name="Wilamowska K."/>
            <person name="Weinberg Z."/>
            <person name="Ruzzo W.L."/>
            <person name="Wloga D."/>
            <person name="Gaertig J."/>
            <person name="Frankel J."/>
            <person name="Tsao C.-C."/>
            <person name="Gorovsky M.A."/>
            <person name="Keeling P.J."/>
            <person name="Waller R.F."/>
            <person name="Patron N.J."/>
            <person name="Cherry J.M."/>
            <person name="Stover N.A."/>
            <person name="Krieger C.J."/>
            <person name="del Toro C."/>
            <person name="Ryder H.F."/>
            <person name="Williamson S.C."/>
            <person name="Barbeau R.A."/>
            <person name="Hamilton E.P."/>
            <person name="Orias E."/>
        </authorList>
    </citation>
    <scope>NUCLEOTIDE SEQUENCE [LARGE SCALE GENOMIC DNA]</scope>
    <source>
        <strain evidence="2">SB210</strain>
    </source>
</reference>
<dbReference type="HOGENOM" id="CLU_013710_0_0_1"/>
<name>Q247Q6_TETTS</name>
<evidence type="ECO:0000313" key="2">
    <source>
        <dbReference type="Proteomes" id="UP000009168"/>
    </source>
</evidence>
<gene>
    <name evidence="1" type="ORF">TTHERM_00994410</name>
</gene>